<dbReference type="InterPro" id="IPR004046">
    <property type="entry name" value="GST_C"/>
</dbReference>
<evidence type="ECO:0000313" key="4">
    <source>
        <dbReference type="EMBL" id="SJM53888.1"/>
    </source>
</evidence>
<dbReference type="InterPro" id="IPR010987">
    <property type="entry name" value="Glutathione-S-Trfase_C-like"/>
</dbReference>
<dbReference type="SUPFAM" id="SSF47616">
    <property type="entry name" value="GST C-terminal domain-like"/>
    <property type="match status" value="1"/>
</dbReference>
<dbReference type="PROSITE" id="PS50404">
    <property type="entry name" value="GST_NTER"/>
    <property type="match status" value="1"/>
</dbReference>
<dbReference type="SFLD" id="SFLDS00019">
    <property type="entry name" value="Glutathione_Transferase_(cytos"/>
    <property type="match status" value="1"/>
</dbReference>
<dbReference type="PANTHER" id="PTHR44051">
    <property type="entry name" value="GLUTATHIONE S-TRANSFERASE-RELATED"/>
    <property type="match status" value="1"/>
</dbReference>
<dbReference type="EC" id="2.5.1.18" evidence="4"/>
<name>A0A1R4FDA9_BREDI</name>
<dbReference type="OrthoDB" id="7583243at2"/>
<dbReference type="InterPro" id="IPR036249">
    <property type="entry name" value="Thioredoxin-like_sf"/>
</dbReference>
<protein>
    <submittedName>
        <fullName evidence="4">Glutathione S-transferase</fullName>
        <ecNumber evidence="4">2.5.1.18</ecNumber>
    </submittedName>
</protein>
<dbReference type="Pfam" id="PF02798">
    <property type="entry name" value="GST_N"/>
    <property type="match status" value="1"/>
</dbReference>
<dbReference type="Pfam" id="PF00043">
    <property type="entry name" value="GST_C"/>
    <property type="match status" value="1"/>
</dbReference>
<dbReference type="SFLD" id="SFLDG01150">
    <property type="entry name" value="Main.1:_Beta-like"/>
    <property type="match status" value="1"/>
</dbReference>
<dbReference type="EMBL" id="FUIE01000020">
    <property type="protein sequence ID" value="SJM53888.1"/>
    <property type="molecule type" value="Genomic_DNA"/>
</dbReference>
<dbReference type="SFLD" id="SFLDG00358">
    <property type="entry name" value="Main_(cytGST)"/>
    <property type="match status" value="1"/>
</dbReference>
<proteinExistence type="inferred from homology"/>
<dbReference type="InterPro" id="IPR036282">
    <property type="entry name" value="Glutathione-S-Trfase_C_sf"/>
</dbReference>
<dbReference type="CDD" id="cd03057">
    <property type="entry name" value="GST_N_Beta"/>
    <property type="match status" value="1"/>
</dbReference>
<dbReference type="AlphaFoldDB" id="A0A1R4FDA9"/>
<comment type="similarity">
    <text evidence="1">Belongs to the GST superfamily.</text>
</comment>
<dbReference type="PANTHER" id="PTHR44051:SF8">
    <property type="entry name" value="GLUTATHIONE S-TRANSFERASE GSTA"/>
    <property type="match status" value="1"/>
</dbReference>
<evidence type="ECO:0000256" key="1">
    <source>
        <dbReference type="RuleBase" id="RU003494"/>
    </source>
</evidence>
<gene>
    <name evidence="4" type="ORF">FM111_04115</name>
</gene>
<accession>A0A1R4FDA9</accession>
<feature type="domain" description="GST N-terminal" evidence="2">
    <location>
        <begin position="1"/>
        <end position="80"/>
    </location>
</feature>
<keyword evidence="4" id="KW-0808">Transferase</keyword>
<evidence type="ECO:0000259" key="3">
    <source>
        <dbReference type="PROSITE" id="PS50405"/>
    </source>
</evidence>
<dbReference type="Proteomes" id="UP000195766">
    <property type="component" value="Unassembled WGS sequence"/>
</dbReference>
<dbReference type="InterPro" id="IPR040079">
    <property type="entry name" value="Glutathione_S-Trfase"/>
</dbReference>
<dbReference type="Gene3D" id="3.40.30.10">
    <property type="entry name" value="Glutaredoxin"/>
    <property type="match status" value="1"/>
</dbReference>
<organism evidence="4 5">
    <name type="scientific">Brevundimonas diminuta 3F5N</name>
    <dbReference type="NCBI Taxonomy" id="1255603"/>
    <lineage>
        <taxon>Bacteria</taxon>
        <taxon>Pseudomonadati</taxon>
        <taxon>Pseudomonadota</taxon>
        <taxon>Alphaproteobacteria</taxon>
        <taxon>Caulobacterales</taxon>
        <taxon>Caulobacteraceae</taxon>
        <taxon>Brevundimonas</taxon>
    </lineage>
</organism>
<feature type="domain" description="GST C-terminal" evidence="3">
    <location>
        <begin position="86"/>
        <end position="205"/>
    </location>
</feature>
<dbReference type="Gene3D" id="1.20.1050.10">
    <property type="match status" value="1"/>
</dbReference>
<dbReference type="GO" id="GO:0004364">
    <property type="term" value="F:glutathione transferase activity"/>
    <property type="evidence" value="ECO:0007669"/>
    <property type="project" value="UniProtKB-EC"/>
</dbReference>
<dbReference type="RefSeq" id="WP_087139475.1">
    <property type="nucleotide sequence ID" value="NZ_FUIE01000020.1"/>
</dbReference>
<reference evidence="4 5" key="1">
    <citation type="submission" date="2017-02" db="EMBL/GenBank/DDBJ databases">
        <authorList>
            <person name="Peterson S.W."/>
        </authorList>
    </citation>
    <scope>NUCLEOTIDE SEQUENCE [LARGE SCALE GENOMIC DNA]</scope>
    <source>
        <strain evidence="4 5">3F5N</strain>
    </source>
</reference>
<evidence type="ECO:0000259" key="2">
    <source>
        <dbReference type="PROSITE" id="PS50404"/>
    </source>
</evidence>
<dbReference type="InterPro" id="IPR004045">
    <property type="entry name" value="Glutathione_S-Trfase_N"/>
</dbReference>
<sequence length="205" mass="22258">MLKLYYSPGACAIASHIGLEEAGADYVIEKIDLRAGQQRTPEYLAINPAGVTPALQTPKGVLTQNAAILAYVAQTHPHAQLADLDDPFEFARMQAFNGWLASSLHPAIGKALFSKPALEGEAKDEAVRIALEKYDLAENHLLAGPWVMGEDHSMADGYLLVFTRWARQAGLLDKARFPKLNAHLDLVQSRPAVQRVLHAEGVAAV</sequence>
<dbReference type="PROSITE" id="PS50405">
    <property type="entry name" value="GST_CTER"/>
    <property type="match status" value="1"/>
</dbReference>
<evidence type="ECO:0000313" key="5">
    <source>
        <dbReference type="Proteomes" id="UP000195766"/>
    </source>
</evidence>
<dbReference type="SUPFAM" id="SSF52833">
    <property type="entry name" value="Thioredoxin-like"/>
    <property type="match status" value="1"/>
</dbReference>
<dbReference type="CDD" id="cd03188">
    <property type="entry name" value="GST_C_Beta"/>
    <property type="match status" value="1"/>
</dbReference>